<evidence type="ECO:0000313" key="2">
    <source>
        <dbReference type="Proteomes" id="UP001150603"/>
    </source>
</evidence>
<protein>
    <submittedName>
        <fullName evidence="1">Uncharacterized protein</fullName>
    </submittedName>
</protein>
<reference evidence="1" key="1">
    <citation type="submission" date="2022-07" db="EMBL/GenBank/DDBJ databases">
        <title>Phylogenomic reconstructions and comparative analyses of Kickxellomycotina fungi.</title>
        <authorList>
            <person name="Reynolds N.K."/>
            <person name="Stajich J.E."/>
            <person name="Barry K."/>
            <person name="Grigoriev I.V."/>
            <person name="Crous P."/>
            <person name="Smith M.E."/>
        </authorList>
    </citation>
    <scope>NUCLEOTIDE SEQUENCE</scope>
    <source>
        <strain evidence="1">NRRL 5244</strain>
    </source>
</reference>
<accession>A0ACC1JGB0</accession>
<sequence>MVTQLTKDPGPDRSWTTVVKHGAPVNKGITQRDPGLDPRFTQGKLTSTMQALQDDVDPIAPIPQDPPRRILNDAPRFSVALDATKFDVNAEALQAMTDHNVPAVMVHIARRAKLMYVVFASDEDADAFLPRTQEVFGRPVNAFCPIVRTPHMAVVNIQHYDSLGNWHQTTRKLAALLSEYGTLKDISLFSCLNYLHGEA</sequence>
<gene>
    <name evidence="1" type="ORF">FBU59_000571</name>
</gene>
<organism evidence="1 2">
    <name type="scientific">Linderina macrospora</name>
    <dbReference type="NCBI Taxonomy" id="4868"/>
    <lineage>
        <taxon>Eukaryota</taxon>
        <taxon>Fungi</taxon>
        <taxon>Fungi incertae sedis</taxon>
        <taxon>Zoopagomycota</taxon>
        <taxon>Kickxellomycotina</taxon>
        <taxon>Kickxellomycetes</taxon>
        <taxon>Kickxellales</taxon>
        <taxon>Kickxellaceae</taxon>
        <taxon>Linderina</taxon>
    </lineage>
</organism>
<comment type="caution">
    <text evidence="1">The sequence shown here is derived from an EMBL/GenBank/DDBJ whole genome shotgun (WGS) entry which is preliminary data.</text>
</comment>
<dbReference type="EMBL" id="JANBPW010000154">
    <property type="protein sequence ID" value="KAJ1950666.1"/>
    <property type="molecule type" value="Genomic_DNA"/>
</dbReference>
<keyword evidence="2" id="KW-1185">Reference proteome</keyword>
<evidence type="ECO:0000313" key="1">
    <source>
        <dbReference type="EMBL" id="KAJ1950666.1"/>
    </source>
</evidence>
<name>A0ACC1JGB0_9FUNG</name>
<proteinExistence type="predicted"/>
<dbReference type="Proteomes" id="UP001150603">
    <property type="component" value="Unassembled WGS sequence"/>
</dbReference>